<feature type="compositionally biased region" description="Polar residues" evidence="1">
    <location>
        <begin position="513"/>
        <end position="524"/>
    </location>
</feature>
<feature type="compositionally biased region" description="Low complexity" evidence="1">
    <location>
        <begin position="562"/>
        <end position="572"/>
    </location>
</feature>
<feature type="compositionally biased region" description="Polar residues" evidence="1">
    <location>
        <begin position="760"/>
        <end position="769"/>
    </location>
</feature>
<feature type="compositionally biased region" description="Polar residues" evidence="1">
    <location>
        <begin position="28"/>
        <end position="40"/>
    </location>
</feature>
<evidence type="ECO:0000256" key="1">
    <source>
        <dbReference type="SAM" id="MobiDB-lite"/>
    </source>
</evidence>
<proteinExistence type="predicted"/>
<feature type="compositionally biased region" description="Low complexity" evidence="1">
    <location>
        <begin position="296"/>
        <end position="309"/>
    </location>
</feature>
<feature type="compositionally biased region" description="Low complexity" evidence="1">
    <location>
        <begin position="581"/>
        <end position="591"/>
    </location>
</feature>
<feature type="compositionally biased region" description="Polar residues" evidence="1">
    <location>
        <begin position="840"/>
        <end position="857"/>
    </location>
</feature>
<feature type="region of interest" description="Disordered" evidence="1">
    <location>
        <begin position="180"/>
        <end position="211"/>
    </location>
</feature>
<accession>A0A6A4X0R2</accession>
<protein>
    <submittedName>
        <fullName evidence="2">Epsin-1</fullName>
    </submittedName>
</protein>
<feature type="region of interest" description="Disordered" evidence="1">
    <location>
        <begin position="64"/>
        <end position="110"/>
    </location>
</feature>
<reference evidence="2 3" key="1">
    <citation type="submission" date="2019-07" db="EMBL/GenBank/DDBJ databases">
        <title>Draft genome assembly of a fouling barnacle, Amphibalanus amphitrite (Darwin, 1854): The first reference genome for Thecostraca.</title>
        <authorList>
            <person name="Kim W."/>
        </authorList>
    </citation>
    <scope>NUCLEOTIDE SEQUENCE [LARGE SCALE GENOMIC DNA]</scope>
    <source>
        <strain evidence="2">SNU_AA5</strain>
        <tissue evidence="2">Soma without cirri and trophi</tissue>
    </source>
</reference>
<feature type="compositionally biased region" description="Polar residues" evidence="1">
    <location>
        <begin position="419"/>
        <end position="430"/>
    </location>
</feature>
<feature type="region of interest" description="Disordered" evidence="1">
    <location>
        <begin position="225"/>
        <end position="857"/>
    </location>
</feature>
<feature type="compositionally biased region" description="Low complexity" evidence="1">
    <location>
        <begin position="468"/>
        <end position="478"/>
    </location>
</feature>
<feature type="compositionally biased region" description="Gly residues" evidence="1">
    <location>
        <begin position="798"/>
        <end position="811"/>
    </location>
</feature>
<dbReference type="OrthoDB" id="10579210at2759"/>
<feature type="compositionally biased region" description="Basic and acidic residues" evidence="1">
    <location>
        <begin position="447"/>
        <end position="463"/>
    </location>
</feature>
<organism evidence="2 3">
    <name type="scientific">Amphibalanus amphitrite</name>
    <name type="common">Striped barnacle</name>
    <name type="synonym">Balanus amphitrite</name>
    <dbReference type="NCBI Taxonomy" id="1232801"/>
    <lineage>
        <taxon>Eukaryota</taxon>
        <taxon>Metazoa</taxon>
        <taxon>Ecdysozoa</taxon>
        <taxon>Arthropoda</taxon>
        <taxon>Crustacea</taxon>
        <taxon>Multicrustacea</taxon>
        <taxon>Cirripedia</taxon>
        <taxon>Thoracica</taxon>
        <taxon>Thoracicalcarea</taxon>
        <taxon>Balanomorpha</taxon>
        <taxon>Balanoidea</taxon>
        <taxon>Balanidae</taxon>
        <taxon>Amphibalaninae</taxon>
        <taxon>Amphibalanus</taxon>
    </lineage>
</organism>
<gene>
    <name evidence="2" type="primary">ent1_3</name>
    <name evidence="2" type="ORF">FJT64_019220</name>
</gene>
<dbReference type="Proteomes" id="UP000440578">
    <property type="component" value="Unassembled WGS sequence"/>
</dbReference>
<feature type="compositionally biased region" description="Low complexity" evidence="1">
    <location>
        <begin position="711"/>
        <end position="757"/>
    </location>
</feature>
<feature type="compositionally biased region" description="Polar residues" evidence="1">
    <location>
        <begin position="812"/>
        <end position="824"/>
    </location>
</feature>
<keyword evidence="3" id="KW-1185">Reference proteome</keyword>
<dbReference type="AlphaFoldDB" id="A0A6A4X0R2"/>
<feature type="compositionally biased region" description="Gly residues" evidence="1">
    <location>
        <begin position="68"/>
        <end position="78"/>
    </location>
</feature>
<sequence>MEGDGGRQSTLDPDHSGVQDNELKLVNIDTSGEQASSPTCPLNLLVRSPLANKAELELSDPFLIAGSMSGGGGGGGGDRPVPTDELVDFREKGSREADGSGRTEDGDMELIGDDALEQFGGEADMDNIFQEALALADQFSQLNHQDDVDISLVDSAPQSLPGDNELLSLDVNMLAALAEARRQLPPSQPAPVPSESPLDSSFPAPTGPFTVSSLRSASAAVVAQVAAAASAGGLTPPPLDSKTRTGGDDEADGAAESGVSEPAPKSVGARRAAPSTARETEKAPEAAAGESVSDDPAPASTAAAAPTPSRLAGRQPRDSLAVASGRRLATPAAAARAPAPAPARTPAPAAPPPEDDAGYAHLCEQASAEQRELELQADEEYENRQFEQMERRVSREDVLDAESALDSESGLRAGAADSTDGQRTGPPRSQLSRKETYICRPNTGTFKIDKRQRFGTFKVDKTGTFKVPRASASAARSLPPEPPPPGGDVNGNQEGPGEETGGGTPASDLNGRTDVQSDSMNNTYCHDVDRFDERSPSPPRGPLSASTPERGDPSSVAAPVSALGRRAAALRRPLTSTPCRSVGSSGSSIGVTPIRAAPMETPEESPVPVPMASLRGPGLRQPAASASASAGPGPSALKQPAALSASASAATGGLRKPTATGLRQPAASGLRQPAASGLRQPAASGLRQPAASGLRQPAASGLRAPAASGLRPPSASGLRAPAAAGASRAAPARQTAAPLRQSSAQSGSDSSVCSVRSLPGPNTSRSNPSLVADRSDVEPALSQRQPRQLPGPASRLPGRGGGVRRSAGGTGSLTNISLQSSHSAAASGLRRPATGRLRGQETSKLSLSQQPAGSERF</sequence>
<feature type="compositionally biased region" description="Low complexity" evidence="1">
    <location>
        <begin position="329"/>
        <end position="338"/>
    </location>
</feature>
<evidence type="ECO:0000313" key="2">
    <source>
        <dbReference type="EMBL" id="KAF0309684.1"/>
    </source>
</evidence>
<feature type="compositionally biased region" description="Pro residues" evidence="1">
    <location>
        <begin position="339"/>
        <end position="352"/>
    </location>
</feature>
<feature type="region of interest" description="Disordered" evidence="1">
    <location>
        <begin position="1"/>
        <end position="41"/>
    </location>
</feature>
<feature type="compositionally biased region" description="Basic and acidic residues" evidence="1">
    <location>
        <begin position="87"/>
        <end position="105"/>
    </location>
</feature>
<comment type="caution">
    <text evidence="2">The sequence shown here is derived from an EMBL/GenBank/DDBJ whole genome shotgun (WGS) entry which is preliminary data.</text>
</comment>
<name>A0A6A4X0R2_AMPAM</name>
<feature type="compositionally biased region" description="Basic and acidic residues" evidence="1">
    <location>
        <begin position="12"/>
        <end position="23"/>
    </location>
</feature>
<feature type="compositionally biased region" description="Basic and acidic residues" evidence="1">
    <location>
        <begin position="526"/>
        <end position="535"/>
    </location>
</feature>
<feature type="compositionally biased region" description="Basic and acidic residues" evidence="1">
    <location>
        <begin position="382"/>
        <end position="398"/>
    </location>
</feature>
<evidence type="ECO:0000313" key="3">
    <source>
        <dbReference type="Proteomes" id="UP000440578"/>
    </source>
</evidence>
<dbReference type="EMBL" id="VIIS01000382">
    <property type="protein sequence ID" value="KAF0309684.1"/>
    <property type="molecule type" value="Genomic_DNA"/>
</dbReference>
<feature type="compositionally biased region" description="Low complexity" evidence="1">
    <location>
        <begin position="622"/>
        <end position="650"/>
    </location>
</feature>